<feature type="domain" description="Condensin complex subunit 1 C-terminal" evidence="12">
    <location>
        <begin position="1018"/>
        <end position="1177"/>
    </location>
</feature>
<evidence type="ECO:0000256" key="1">
    <source>
        <dbReference type="ARBA" id="ARBA00004123"/>
    </source>
</evidence>
<keyword evidence="9 10" id="KW-0131">Cell cycle</keyword>
<dbReference type="InterPro" id="IPR024324">
    <property type="entry name" value="Condensin_cplx_su1_N"/>
</dbReference>
<evidence type="ECO:0000256" key="11">
    <source>
        <dbReference type="SAM" id="MobiDB-lite"/>
    </source>
</evidence>
<dbReference type="PANTHER" id="PTHR14222:SF2">
    <property type="entry name" value="CONDENSIN COMPLEX SUBUNIT 1"/>
    <property type="match status" value="1"/>
</dbReference>
<evidence type="ECO:0000256" key="8">
    <source>
        <dbReference type="ARBA" id="ARBA00023242"/>
    </source>
</evidence>
<feature type="compositionally biased region" description="Polar residues" evidence="11">
    <location>
        <begin position="394"/>
        <end position="406"/>
    </location>
</feature>
<proteinExistence type="inferred from homology"/>
<dbReference type="GO" id="GO:0007076">
    <property type="term" value="P:mitotic chromosome condensation"/>
    <property type="evidence" value="ECO:0007669"/>
    <property type="project" value="InterPro"/>
</dbReference>
<dbReference type="InterPro" id="IPR011989">
    <property type="entry name" value="ARM-like"/>
</dbReference>
<keyword evidence="7 10" id="KW-0226">DNA condensation</keyword>
<dbReference type="GO" id="GO:0010032">
    <property type="term" value="P:meiotic chromosome condensation"/>
    <property type="evidence" value="ECO:0007669"/>
    <property type="project" value="TreeGrafter"/>
</dbReference>
<evidence type="ECO:0000256" key="5">
    <source>
        <dbReference type="ARBA" id="ARBA00022618"/>
    </source>
</evidence>
<name>A0AAV1V8G8_9STRA</name>
<evidence type="ECO:0000259" key="13">
    <source>
        <dbReference type="Pfam" id="PF12922"/>
    </source>
</evidence>
<evidence type="ECO:0000256" key="10">
    <source>
        <dbReference type="PIRNR" id="PIRNR017127"/>
    </source>
</evidence>
<evidence type="ECO:0000256" key="3">
    <source>
        <dbReference type="ARBA" id="ARBA00009606"/>
    </source>
</evidence>
<accession>A0AAV1V8G8</accession>
<feature type="domain" description="Condensin complex subunit 1 N-terminal" evidence="13">
    <location>
        <begin position="79"/>
        <end position="231"/>
    </location>
</feature>
<dbReference type="Pfam" id="PF12717">
    <property type="entry name" value="Cnd1"/>
    <property type="match status" value="1"/>
</dbReference>
<feature type="compositionally biased region" description="Basic residues" evidence="11">
    <location>
        <begin position="1286"/>
        <end position="1305"/>
    </location>
</feature>
<evidence type="ECO:0000256" key="9">
    <source>
        <dbReference type="ARBA" id="ARBA00023306"/>
    </source>
</evidence>
<dbReference type="Pfam" id="PF12922">
    <property type="entry name" value="Cnd1_N"/>
    <property type="match status" value="1"/>
</dbReference>
<evidence type="ECO:0000313" key="15">
    <source>
        <dbReference type="Proteomes" id="UP001162060"/>
    </source>
</evidence>
<comment type="similarity">
    <text evidence="3 10">Belongs to the CND1 (condensin subunit 1) family.</text>
</comment>
<dbReference type="PIRSF" id="PIRSF017127">
    <property type="entry name" value="Condensin_D2"/>
    <property type="match status" value="1"/>
</dbReference>
<dbReference type="GO" id="GO:0000796">
    <property type="term" value="C:condensin complex"/>
    <property type="evidence" value="ECO:0007669"/>
    <property type="project" value="TreeGrafter"/>
</dbReference>
<keyword evidence="4" id="KW-0158">Chromosome</keyword>
<organism evidence="14 15">
    <name type="scientific">Peronospora matthiolae</name>
    <dbReference type="NCBI Taxonomy" id="2874970"/>
    <lineage>
        <taxon>Eukaryota</taxon>
        <taxon>Sar</taxon>
        <taxon>Stramenopiles</taxon>
        <taxon>Oomycota</taxon>
        <taxon>Peronosporomycetes</taxon>
        <taxon>Peronosporales</taxon>
        <taxon>Peronosporaceae</taxon>
        <taxon>Peronospora</taxon>
    </lineage>
</organism>
<dbReference type="GO" id="GO:0005634">
    <property type="term" value="C:nucleus"/>
    <property type="evidence" value="ECO:0007669"/>
    <property type="project" value="UniProtKB-SubCell"/>
</dbReference>
<reference evidence="14" key="1">
    <citation type="submission" date="2024-01" db="EMBL/GenBank/DDBJ databases">
        <authorList>
            <person name="Webb A."/>
        </authorList>
    </citation>
    <scope>NUCLEOTIDE SEQUENCE</scope>
    <source>
        <strain evidence="14">Pm1</strain>
    </source>
</reference>
<dbReference type="InterPro" id="IPR026971">
    <property type="entry name" value="CND1/NCAPD3"/>
</dbReference>
<keyword evidence="5 10" id="KW-0132">Cell division</keyword>
<evidence type="ECO:0000256" key="7">
    <source>
        <dbReference type="ARBA" id="ARBA00023067"/>
    </source>
</evidence>
<comment type="function">
    <text evidence="10">Regulatory subunit of the condensin complex, a complex required for conversion of interphase chromatin into mitotic-like condense chromosomes. The condensin complex probably introduces positive supercoils into relaxed DNA in the presence of type I topoisomerases and converts nicked DNA into positive knotted forms in the presence of type II topoisomerases.</text>
</comment>
<dbReference type="InterPro" id="IPR032682">
    <property type="entry name" value="Cnd1_C"/>
</dbReference>
<feature type="region of interest" description="Disordered" evidence="11">
    <location>
        <begin position="1247"/>
        <end position="1317"/>
    </location>
</feature>
<protein>
    <recommendedName>
        <fullName evidence="16">Condensin complex subunit 1</fullName>
    </recommendedName>
</protein>
<evidence type="ECO:0000259" key="12">
    <source>
        <dbReference type="Pfam" id="PF12717"/>
    </source>
</evidence>
<dbReference type="GO" id="GO:0000779">
    <property type="term" value="C:condensed chromosome, centromeric region"/>
    <property type="evidence" value="ECO:0007669"/>
    <property type="project" value="TreeGrafter"/>
</dbReference>
<comment type="caution">
    <text evidence="14">The sequence shown here is derived from an EMBL/GenBank/DDBJ whole genome shotgun (WGS) entry which is preliminary data.</text>
</comment>
<evidence type="ECO:0008006" key="16">
    <source>
        <dbReference type="Google" id="ProtNLM"/>
    </source>
</evidence>
<dbReference type="PANTHER" id="PTHR14222">
    <property type="entry name" value="CONDENSIN"/>
    <property type="match status" value="1"/>
</dbReference>
<dbReference type="SUPFAM" id="SSF48371">
    <property type="entry name" value="ARM repeat"/>
    <property type="match status" value="1"/>
</dbReference>
<dbReference type="GO" id="GO:0051301">
    <property type="term" value="P:cell division"/>
    <property type="evidence" value="ECO:0007669"/>
    <property type="project" value="UniProtKB-KW"/>
</dbReference>
<evidence type="ECO:0000256" key="4">
    <source>
        <dbReference type="ARBA" id="ARBA00022454"/>
    </source>
</evidence>
<dbReference type="GO" id="GO:0042393">
    <property type="term" value="F:histone binding"/>
    <property type="evidence" value="ECO:0007669"/>
    <property type="project" value="TreeGrafter"/>
</dbReference>
<dbReference type="InterPro" id="IPR016024">
    <property type="entry name" value="ARM-type_fold"/>
</dbReference>
<dbReference type="Gene3D" id="1.25.10.10">
    <property type="entry name" value="Leucine-rich Repeat Variant"/>
    <property type="match status" value="1"/>
</dbReference>
<comment type="subcellular location">
    <subcellularLocation>
        <location evidence="2">Chromosome</location>
    </subcellularLocation>
    <subcellularLocation>
        <location evidence="1">Nucleus</location>
    </subcellularLocation>
</comment>
<evidence type="ECO:0000256" key="2">
    <source>
        <dbReference type="ARBA" id="ARBA00004286"/>
    </source>
</evidence>
<dbReference type="Proteomes" id="UP001162060">
    <property type="component" value="Unassembled WGS sequence"/>
</dbReference>
<dbReference type="EMBL" id="CAKLBY020000267">
    <property type="protein sequence ID" value="CAK7941927.1"/>
    <property type="molecule type" value="Genomic_DNA"/>
</dbReference>
<gene>
    <name evidence="14" type="ORF">PM001_LOCUS27077</name>
</gene>
<sequence length="1317" mass="146501">MEFLVPLHAADLELAKAGRYHVQSVHAFEDETDEEIAGHVQQVEDQVLGSEAGLELLQDEWLDLTYSFVKKLPALPDPLRMRVIEMLAAFVSSVTESVLARRSGSDDADAVALIRSAFKASVYFLVTALTSVCSSLQLQVEKDVMKTKGKKSQTAVTNRINWSKVVEGAIHKLSRSISPATFGMWNMRVPEEEFSMLYCKVVFELLGNATLCRGKALKPKLYHLLAMSLQKAPAIHVSVVASLIDLIYAHEHLSAPIAELVELLYFKYTNTTFASNLISEIGKISSRDASKDVAGTRNIAMFLSSLSTLTPALITGNLSFVLALLDCEAYQLRNAAVTCVTQILLWNFRQSGQQEPEDDAVIAVKKKRGPDSDESSDGEGDGSSSESNGEAHTENANTEAPRTFSRSTRDQLLNVLEERIHDINSFARGHVLKMWALLCEEGALPLHMLKNVTLMAVGRLQDKAVVVRRHSIHLLTLLLERNPFMGNLDRQFYAMKHDALTVEMKKKRDEVIAGAEKEMSEAMGDIAIHSGDSEAPSSTVTSEEEAVALEKDLQKTMRLLKYYQDAINFIDEFELQALPLMGQLLGSKSTSDVLEAIQFLEKAYRFHLSAAQAGIRKVLPLIWRSDVSIQDQLSSTFVALFVRIDEEDPERDSPQLVAENLVKFLDKCTVADYTCLERIMGELHRGQKVPMVVISSLWGLVDVTVYPVSVVSNALALLSMIANIDDSMLFSNDRLSQVLSMGFGDVACSPDSRYRVFGAACRLVQCVQLEPKSLASKSSGQTQRRIQRTNLDATEQIILRLQRFLALDFVNDDGIDTECLHSTWFDTVQQAIDAIFSICERPEDVCGDVIKHLSLRLFESETNDVSRIELAHFFFVLGHSAVKVAIHVEKLAAKVKEMRGNRGVPKKPADNTVSNGDAEDVTAMEDELGVAAEVEAEEDTFVNNIIQKEIACRNLLGVYGPLIIRVLVGTEEEFQSDELLIECAVVALSKFMAVSEEFCEKHLQLLFTILQDSSQPSVRGDVIIALGDLSFRFPNLVEPWTPHLYNRLRDVNLNVRKNTIVVLSHLILNDMIKVKGQISEIAISLVDKNDGIRNLAKLFFYELSKKGTNPIYNMLPDAIGQLSTSELVSNADFQTIARFLIQFILKEKQIESIVEKLAQRFSTAAKAQQQRDLAFCLARLPHTEKSLKYLYQNRKLYSDALHDSAVADNFTSLVAKARRGTSTLTATAEMKEAIDKLDQFVAGKKEGKEMDETMGSEPAERVSSPQAKGKAKRKVSTKGVKSSRVMPKKRGRAKRKASTRSRKVTRAASEDSLEEDE</sequence>
<dbReference type="InterPro" id="IPR007673">
    <property type="entry name" value="Condensin_cplx_su1"/>
</dbReference>
<feature type="region of interest" description="Disordered" evidence="11">
    <location>
        <begin position="366"/>
        <end position="406"/>
    </location>
</feature>
<keyword evidence="8" id="KW-0539">Nucleus</keyword>
<evidence type="ECO:0000256" key="6">
    <source>
        <dbReference type="ARBA" id="ARBA00022776"/>
    </source>
</evidence>
<evidence type="ECO:0000313" key="14">
    <source>
        <dbReference type="EMBL" id="CAK7941927.1"/>
    </source>
</evidence>
<keyword evidence="6 10" id="KW-0498">Mitosis</keyword>